<evidence type="ECO:0000313" key="5">
    <source>
        <dbReference type="EMBL" id="CAL5227145.1"/>
    </source>
</evidence>
<feature type="compositionally biased region" description="Low complexity" evidence="4">
    <location>
        <begin position="320"/>
        <end position="332"/>
    </location>
</feature>
<feature type="region of interest" description="Disordered" evidence="4">
    <location>
        <begin position="317"/>
        <end position="354"/>
    </location>
</feature>
<dbReference type="Proteomes" id="UP001497392">
    <property type="component" value="Unassembled WGS sequence"/>
</dbReference>
<keyword evidence="3" id="KW-0349">Heme</keyword>
<reference evidence="5 6" key="1">
    <citation type="submission" date="2024-06" db="EMBL/GenBank/DDBJ databases">
        <authorList>
            <person name="Kraege A."/>
            <person name="Thomma B."/>
        </authorList>
    </citation>
    <scope>NUCLEOTIDE SEQUENCE [LARGE SCALE GENOMIC DNA]</scope>
</reference>
<dbReference type="InterPro" id="IPR001128">
    <property type="entry name" value="Cyt_P450"/>
</dbReference>
<name>A0ABP1G744_9CHLO</name>
<evidence type="ECO:0000256" key="2">
    <source>
        <dbReference type="ARBA" id="ARBA00023004"/>
    </source>
</evidence>
<dbReference type="PANTHER" id="PTHR24286:SF380">
    <property type="entry name" value="PH DOMAIN-CONTAINING PROTEIN"/>
    <property type="match status" value="1"/>
</dbReference>
<evidence type="ECO:0000313" key="6">
    <source>
        <dbReference type="Proteomes" id="UP001497392"/>
    </source>
</evidence>
<evidence type="ECO:0000256" key="3">
    <source>
        <dbReference type="RuleBase" id="RU000461"/>
    </source>
</evidence>
<accession>A0ABP1G744</accession>
<evidence type="ECO:0000256" key="4">
    <source>
        <dbReference type="SAM" id="MobiDB-lite"/>
    </source>
</evidence>
<keyword evidence="2 3" id="KW-0408">Iron</keyword>
<keyword evidence="3" id="KW-0503">Monooxygenase</keyword>
<dbReference type="InterPro" id="IPR036396">
    <property type="entry name" value="Cyt_P450_sf"/>
</dbReference>
<dbReference type="Pfam" id="PF00067">
    <property type="entry name" value="p450"/>
    <property type="match status" value="2"/>
</dbReference>
<sequence length="439" mass="47214">MWKTNILGSSTVMVFGEEDCRRLLKEEGSLVEVIWPDVTAELVDASSYWVGTASLNLLKGGDHLRLKKVLGDAFSEEAVEVLRPTLQECTQLFCKRWVQLGSFSAYDECKLWAWTIFGAGVLGLPATVETGRRLCGLMDDLQGGFQTAPVKLPLTPYQKAVSAREAIVQIVQKQMDAISSGKGLRGCCLANMMAQEQLTGGQVIDNVIAAAFGNASAGPTAAKAFQHLAAGPAREGVSGELRKVDDIACHHLQQLEYTNAVVREMLRITPIVPALFRRALKDFELSGRLIPKGWSVYIHTGASVQKYNQDSFQPQRWLEQGSAGSQSSTAAGREPSRSSKGRGDAHGGSGAMPNDAAAAASSLAALSSAQSGCPEHSLPFGLGPRMCLGRHIVKAALAVLVAELVSKHDWHMGDPAEQWSVFPTVRPKEGLRVSSFAEL</sequence>
<gene>
    <name evidence="5" type="primary">g10058</name>
    <name evidence="5" type="ORF">VP750_LOCUS9051</name>
</gene>
<dbReference type="PANTHER" id="PTHR24286">
    <property type="entry name" value="CYTOCHROME P450 26"/>
    <property type="match status" value="1"/>
</dbReference>
<comment type="caution">
    <text evidence="5">The sequence shown here is derived from an EMBL/GenBank/DDBJ whole genome shotgun (WGS) entry which is preliminary data.</text>
</comment>
<dbReference type="PROSITE" id="PS00086">
    <property type="entry name" value="CYTOCHROME_P450"/>
    <property type="match status" value="1"/>
</dbReference>
<dbReference type="Gene3D" id="1.10.630.10">
    <property type="entry name" value="Cytochrome P450"/>
    <property type="match status" value="2"/>
</dbReference>
<dbReference type="EMBL" id="CAXHTA020000017">
    <property type="protein sequence ID" value="CAL5227145.1"/>
    <property type="molecule type" value="Genomic_DNA"/>
</dbReference>
<comment type="similarity">
    <text evidence="3">Belongs to the cytochrome P450 family.</text>
</comment>
<organism evidence="5 6">
    <name type="scientific">Coccomyxa viridis</name>
    <dbReference type="NCBI Taxonomy" id="1274662"/>
    <lineage>
        <taxon>Eukaryota</taxon>
        <taxon>Viridiplantae</taxon>
        <taxon>Chlorophyta</taxon>
        <taxon>core chlorophytes</taxon>
        <taxon>Trebouxiophyceae</taxon>
        <taxon>Trebouxiophyceae incertae sedis</taxon>
        <taxon>Coccomyxaceae</taxon>
        <taxon>Coccomyxa</taxon>
    </lineage>
</organism>
<keyword evidence="3" id="KW-0560">Oxidoreductase</keyword>
<feature type="compositionally biased region" description="Basic and acidic residues" evidence="4">
    <location>
        <begin position="334"/>
        <end position="345"/>
    </location>
</feature>
<evidence type="ECO:0000256" key="1">
    <source>
        <dbReference type="ARBA" id="ARBA00022723"/>
    </source>
</evidence>
<dbReference type="InterPro" id="IPR017972">
    <property type="entry name" value="Cyt_P450_CS"/>
</dbReference>
<dbReference type="SUPFAM" id="SSF48264">
    <property type="entry name" value="Cytochrome P450"/>
    <property type="match status" value="1"/>
</dbReference>
<keyword evidence="1 3" id="KW-0479">Metal-binding</keyword>
<keyword evidence="6" id="KW-1185">Reference proteome</keyword>
<proteinExistence type="inferred from homology"/>
<protein>
    <submittedName>
        <fullName evidence="5">G10058 protein</fullName>
    </submittedName>
</protein>